<evidence type="ECO:0000313" key="2">
    <source>
        <dbReference type="EMBL" id="KAJ7711499.1"/>
    </source>
</evidence>
<feature type="compositionally biased region" description="Basic and acidic residues" evidence="1">
    <location>
        <begin position="26"/>
        <end position="35"/>
    </location>
</feature>
<protein>
    <submittedName>
        <fullName evidence="2">Uncharacterized protein</fullName>
    </submittedName>
</protein>
<feature type="compositionally biased region" description="Basic and acidic residues" evidence="1">
    <location>
        <begin position="511"/>
        <end position="520"/>
    </location>
</feature>
<feature type="compositionally biased region" description="Low complexity" evidence="1">
    <location>
        <begin position="361"/>
        <end position="371"/>
    </location>
</feature>
<evidence type="ECO:0000313" key="3">
    <source>
        <dbReference type="Proteomes" id="UP001215598"/>
    </source>
</evidence>
<organism evidence="2 3">
    <name type="scientific">Mycena metata</name>
    <dbReference type="NCBI Taxonomy" id="1033252"/>
    <lineage>
        <taxon>Eukaryota</taxon>
        <taxon>Fungi</taxon>
        <taxon>Dikarya</taxon>
        <taxon>Basidiomycota</taxon>
        <taxon>Agaricomycotina</taxon>
        <taxon>Agaricomycetes</taxon>
        <taxon>Agaricomycetidae</taxon>
        <taxon>Agaricales</taxon>
        <taxon>Marasmiineae</taxon>
        <taxon>Mycenaceae</taxon>
        <taxon>Mycena</taxon>
    </lineage>
</organism>
<reference evidence="2" key="1">
    <citation type="submission" date="2023-03" db="EMBL/GenBank/DDBJ databases">
        <title>Massive genome expansion in bonnet fungi (Mycena s.s.) driven by repeated elements and novel gene families across ecological guilds.</title>
        <authorList>
            <consortium name="Lawrence Berkeley National Laboratory"/>
            <person name="Harder C.B."/>
            <person name="Miyauchi S."/>
            <person name="Viragh M."/>
            <person name="Kuo A."/>
            <person name="Thoen E."/>
            <person name="Andreopoulos B."/>
            <person name="Lu D."/>
            <person name="Skrede I."/>
            <person name="Drula E."/>
            <person name="Henrissat B."/>
            <person name="Morin E."/>
            <person name="Kohler A."/>
            <person name="Barry K."/>
            <person name="LaButti K."/>
            <person name="Morin E."/>
            <person name="Salamov A."/>
            <person name="Lipzen A."/>
            <person name="Mereny Z."/>
            <person name="Hegedus B."/>
            <person name="Baldrian P."/>
            <person name="Stursova M."/>
            <person name="Weitz H."/>
            <person name="Taylor A."/>
            <person name="Grigoriev I.V."/>
            <person name="Nagy L.G."/>
            <person name="Martin F."/>
            <person name="Kauserud H."/>
        </authorList>
    </citation>
    <scope>NUCLEOTIDE SEQUENCE</scope>
    <source>
        <strain evidence="2">CBHHK182m</strain>
    </source>
</reference>
<feature type="compositionally biased region" description="Basic and acidic residues" evidence="1">
    <location>
        <begin position="593"/>
        <end position="605"/>
    </location>
</feature>
<keyword evidence="3" id="KW-1185">Reference proteome</keyword>
<sequence>MDLPIPVADARPPSPPPPAAPQPTELRVDLREFRLTKATKKNKKDEPKVRQKPGNKGDFHGQRYEFLVANLEGYLVASKASKTRDWWPILFENYWKKFHWRLPLTEEPPIPDPDAPPPPIETLTQDEFDDKAKIQKAIKSKIKTWYNHHRHAMGLTSNPYAPWLARFRRPEGSAPKRVTDYQFYMQHEDFKAAVEAEFQARHGHKPREQHLALRCEVAREFFQAEPEQVKERIREEAREEHKEQVELWKDAEEGLPSVREEDQQEARVRFAQVVAPLLNGLRLYTGYHITLIAGRITTENSVDVVSLHAGKTKTKAGPDTGLDFPQWAEDAYKDKVLDHFVRYLIDAHQEPKDDDNGGGPTEDTTTTSTPNPQGPAPLNSTPIPQGPAPLNSTPIPHGPAPLNALANDDEDMPMQLLPPSGLAAVLARPATPPVAGSLEARMATLTVLESPLRRELEGLPSNQRRSRVMELEKMSKLGLQRENNAARDREGALALTESMKQLAATQAAADSHGKRGEKRAAAGKARGGRHKTKRARRASKGSDDGEESAVSSESDATDGEGRVEPPRTRGRARRGGNEEQNGSADGGGGGDDEQQHGGGGDDEHQNQNGAADGGSGVDEEQNGGGDGGGGGSDEQRENDEQQNGGPGAGGGGVGKQKKAVNKGGNVKVPKWAGDALAGLEDVQLDSGWTGWEGMINLWWNIESAGGFAAGKKLSTTNRPTEVQWWIQRARKGTPPIKDPAAFAGSWTRWWCGLNPTWRRGDGGIDAMLKEGGGEEGEWDALDVRGVNGLLSVLMCLKWWRNAVEEEEKDWVMAVADVTWVLEQLTAGSSGALAMGGDVNMNVIFKLRQAYPLLLVPPRGGRWLCGKTPVVTHYTSGDQSRI</sequence>
<proteinExistence type="predicted"/>
<feature type="compositionally biased region" description="Basic and acidic residues" evidence="1">
    <location>
        <begin position="43"/>
        <end position="59"/>
    </location>
</feature>
<feature type="compositionally biased region" description="Pro residues" evidence="1">
    <location>
        <begin position="12"/>
        <end position="21"/>
    </location>
</feature>
<comment type="caution">
    <text evidence="2">The sequence shown here is derived from an EMBL/GenBank/DDBJ whole genome shotgun (WGS) entry which is preliminary data.</text>
</comment>
<feature type="compositionally biased region" description="Basic residues" evidence="1">
    <location>
        <begin position="526"/>
        <end position="539"/>
    </location>
</feature>
<feature type="compositionally biased region" description="Gly residues" evidence="1">
    <location>
        <begin position="644"/>
        <end position="654"/>
    </location>
</feature>
<feature type="compositionally biased region" description="Low complexity" evidence="1">
    <location>
        <begin position="1"/>
        <end position="11"/>
    </location>
</feature>
<evidence type="ECO:0000256" key="1">
    <source>
        <dbReference type="SAM" id="MobiDB-lite"/>
    </source>
</evidence>
<accession>A0AAD7MD13</accession>
<feature type="region of interest" description="Disordered" evidence="1">
    <location>
        <begin position="348"/>
        <end position="407"/>
    </location>
</feature>
<name>A0AAD7MD13_9AGAR</name>
<feature type="region of interest" description="Disordered" evidence="1">
    <location>
        <begin position="1"/>
        <end position="59"/>
    </location>
</feature>
<dbReference type="AlphaFoldDB" id="A0AAD7MD13"/>
<dbReference type="Proteomes" id="UP001215598">
    <property type="component" value="Unassembled WGS sequence"/>
</dbReference>
<dbReference type="EMBL" id="JARKIB010000394">
    <property type="protein sequence ID" value="KAJ7711499.1"/>
    <property type="molecule type" value="Genomic_DNA"/>
</dbReference>
<gene>
    <name evidence="2" type="ORF">B0H16DRAFT_1745111</name>
</gene>
<feature type="compositionally biased region" description="Gly residues" evidence="1">
    <location>
        <begin position="611"/>
        <end position="632"/>
    </location>
</feature>
<feature type="region of interest" description="Disordered" evidence="1">
    <location>
        <begin position="503"/>
        <end position="660"/>
    </location>
</feature>